<dbReference type="RefSeq" id="WP_377499367.1">
    <property type="nucleotide sequence ID" value="NZ_JBHMDO010000041.1"/>
</dbReference>
<accession>A0ABV5KVL5</accession>
<dbReference type="PANTHER" id="PTHR30055:SF234">
    <property type="entry name" value="HTH-TYPE TRANSCRIPTIONAL REGULATOR BETI"/>
    <property type="match status" value="1"/>
</dbReference>
<dbReference type="Gene3D" id="1.10.10.60">
    <property type="entry name" value="Homeodomain-like"/>
    <property type="match status" value="1"/>
</dbReference>
<dbReference type="InterPro" id="IPR001647">
    <property type="entry name" value="HTH_TetR"/>
</dbReference>
<sequence length="201" mass="22615">MKPQQPGAEVKAKILAAAKALFAERGYEGTSVRDICERANVALALVSYHFGGKEGVFFAIFEPLQRLFGELRFDLSDPEAALGQFARRFVRYRHEEAELLNVLQQEMMMNSPRLPRLTGAIHPTWRHLADILRAGAAQGRFRFNSLPMATHFIVGTLIFSRMNPFVLPELASPAGEQMPLSQEEAAEMAVRYILQGLRDDR</sequence>
<dbReference type="EMBL" id="JBHMDO010000041">
    <property type="protein sequence ID" value="MFB9329262.1"/>
    <property type="molecule type" value="Genomic_DNA"/>
</dbReference>
<evidence type="ECO:0000256" key="3">
    <source>
        <dbReference type="ARBA" id="ARBA00023163"/>
    </source>
</evidence>
<keyword evidence="1" id="KW-0805">Transcription regulation</keyword>
<dbReference type="SUPFAM" id="SSF48498">
    <property type="entry name" value="Tetracyclin repressor-like, C-terminal domain"/>
    <property type="match status" value="1"/>
</dbReference>
<dbReference type="InterPro" id="IPR041474">
    <property type="entry name" value="NicS_C"/>
</dbReference>
<dbReference type="Gene3D" id="1.10.357.10">
    <property type="entry name" value="Tetracycline Repressor, domain 2"/>
    <property type="match status" value="1"/>
</dbReference>
<dbReference type="InterPro" id="IPR009057">
    <property type="entry name" value="Homeodomain-like_sf"/>
</dbReference>
<dbReference type="Proteomes" id="UP001589747">
    <property type="component" value="Unassembled WGS sequence"/>
</dbReference>
<keyword evidence="3" id="KW-0804">Transcription</keyword>
<dbReference type="PRINTS" id="PR00455">
    <property type="entry name" value="HTHTETR"/>
</dbReference>
<dbReference type="InterPro" id="IPR023772">
    <property type="entry name" value="DNA-bd_HTH_TetR-type_CS"/>
</dbReference>
<feature type="domain" description="HTH tetR-type" evidence="5">
    <location>
        <begin position="8"/>
        <end position="68"/>
    </location>
</feature>
<dbReference type="PROSITE" id="PS50977">
    <property type="entry name" value="HTH_TETR_2"/>
    <property type="match status" value="1"/>
</dbReference>
<dbReference type="InterPro" id="IPR036271">
    <property type="entry name" value="Tet_transcr_reg_TetR-rel_C_sf"/>
</dbReference>
<evidence type="ECO:0000313" key="6">
    <source>
        <dbReference type="EMBL" id="MFB9329262.1"/>
    </source>
</evidence>
<comment type="caution">
    <text evidence="6">The sequence shown here is derived from an EMBL/GenBank/DDBJ whole genome shotgun (WGS) entry which is preliminary data.</text>
</comment>
<evidence type="ECO:0000256" key="4">
    <source>
        <dbReference type="PROSITE-ProRule" id="PRU00335"/>
    </source>
</evidence>
<keyword evidence="7" id="KW-1185">Reference proteome</keyword>
<dbReference type="InterPro" id="IPR050109">
    <property type="entry name" value="HTH-type_TetR-like_transc_reg"/>
</dbReference>
<dbReference type="Pfam" id="PF00440">
    <property type="entry name" value="TetR_N"/>
    <property type="match status" value="1"/>
</dbReference>
<dbReference type="PANTHER" id="PTHR30055">
    <property type="entry name" value="HTH-TYPE TRANSCRIPTIONAL REGULATOR RUTR"/>
    <property type="match status" value="1"/>
</dbReference>
<name>A0ABV5KVL5_9BACL</name>
<protein>
    <submittedName>
        <fullName evidence="6">TetR family transcriptional regulator</fullName>
    </submittedName>
</protein>
<evidence type="ECO:0000313" key="7">
    <source>
        <dbReference type="Proteomes" id="UP001589747"/>
    </source>
</evidence>
<feature type="DNA-binding region" description="H-T-H motif" evidence="4">
    <location>
        <begin position="31"/>
        <end position="50"/>
    </location>
</feature>
<dbReference type="Pfam" id="PF17938">
    <property type="entry name" value="TetR_C_29"/>
    <property type="match status" value="1"/>
</dbReference>
<dbReference type="PROSITE" id="PS01081">
    <property type="entry name" value="HTH_TETR_1"/>
    <property type="match status" value="1"/>
</dbReference>
<dbReference type="SUPFAM" id="SSF46689">
    <property type="entry name" value="Homeodomain-like"/>
    <property type="match status" value="1"/>
</dbReference>
<proteinExistence type="predicted"/>
<organism evidence="6 7">
    <name type="scientific">Paenibacillus aurantiacus</name>
    <dbReference type="NCBI Taxonomy" id="1936118"/>
    <lineage>
        <taxon>Bacteria</taxon>
        <taxon>Bacillati</taxon>
        <taxon>Bacillota</taxon>
        <taxon>Bacilli</taxon>
        <taxon>Bacillales</taxon>
        <taxon>Paenibacillaceae</taxon>
        <taxon>Paenibacillus</taxon>
    </lineage>
</organism>
<gene>
    <name evidence="6" type="ORF">ACFFSY_25275</name>
</gene>
<evidence type="ECO:0000256" key="1">
    <source>
        <dbReference type="ARBA" id="ARBA00023015"/>
    </source>
</evidence>
<reference evidence="6 7" key="1">
    <citation type="submission" date="2024-09" db="EMBL/GenBank/DDBJ databases">
        <authorList>
            <person name="Sun Q."/>
            <person name="Mori K."/>
        </authorList>
    </citation>
    <scope>NUCLEOTIDE SEQUENCE [LARGE SCALE GENOMIC DNA]</scope>
    <source>
        <strain evidence="6 7">TISTR 2452</strain>
    </source>
</reference>
<keyword evidence="2 4" id="KW-0238">DNA-binding</keyword>
<evidence type="ECO:0000256" key="2">
    <source>
        <dbReference type="ARBA" id="ARBA00023125"/>
    </source>
</evidence>
<evidence type="ECO:0000259" key="5">
    <source>
        <dbReference type="PROSITE" id="PS50977"/>
    </source>
</evidence>